<accession>A0A8I6Y2I7</accession>
<evidence type="ECO:0000313" key="3">
    <source>
        <dbReference type="Proteomes" id="UP000011116"/>
    </source>
</evidence>
<sequence>MESSSISASASRAAVAGPEPTPARRASHGPVLEGEPPRLRFTVGQYPSRFPLADAPGFLSSIDAALARHADARVESLEISLVFRAPHQHYIASIGAYATEHPHAALVGADHVRAWLRYGTGRAAGSFVLEVPPRASGAAAEAEKSGMALELPHSAVAASMALTLGDATLALPAPSDASFHALAEFLLSNARISDEHRLSGLLSSPSFPRLKRLRLEHLAGVGELDLCVGGLEELTIVGLRDLWCLQVNAPCLRRLSVTECFRLESSAGELAIAAPALEALTCSSMCRMQGLQFDGGPSVREIGGLPLWTHGHANHDARNEAAIWILKQCTAAHRLSLHLHAPSYMREALVDAMDSGMADCDSILVDDIPHLLNITALTVSISTWNGHSYAASLARLIAQCSNLEDLSIEVMRGTDKPACSDRACVCHDEDGWENQQLSLKRLVHLDIAGFQGLDYEERLVQMILAAAPALKRE</sequence>
<dbReference type="PANTHER" id="PTHR34709:SF43">
    <property type="entry name" value="OS12G0527100 PROTEIN"/>
    <property type="match status" value="1"/>
</dbReference>
<dbReference type="EnsemblPlants" id="HORVU.MOREX.r3.6HG0555650.1">
    <property type="protein sequence ID" value="HORVU.MOREX.r3.6HG0555650.1"/>
    <property type="gene ID" value="HORVU.MOREX.r3.6HG0555650"/>
</dbReference>
<keyword evidence="3" id="KW-1185">Reference proteome</keyword>
<feature type="region of interest" description="Disordered" evidence="1">
    <location>
        <begin position="1"/>
        <end position="38"/>
    </location>
</feature>
<dbReference type="Gene3D" id="3.80.10.10">
    <property type="entry name" value="Ribonuclease Inhibitor"/>
    <property type="match status" value="1"/>
</dbReference>
<dbReference type="Gramene" id="HORVU.MOREX.r3.6HG0555650.1">
    <property type="protein sequence ID" value="HORVU.MOREX.r3.6HG0555650.1"/>
    <property type="gene ID" value="HORVU.MOREX.r3.6HG0555650"/>
</dbReference>
<dbReference type="InterPro" id="IPR055312">
    <property type="entry name" value="FBL15-like"/>
</dbReference>
<feature type="compositionally biased region" description="Low complexity" evidence="1">
    <location>
        <begin position="1"/>
        <end position="16"/>
    </location>
</feature>
<organism evidence="2 3">
    <name type="scientific">Hordeum vulgare subsp. vulgare</name>
    <name type="common">Domesticated barley</name>
    <dbReference type="NCBI Taxonomy" id="112509"/>
    <lineage>
        <taxon>Eukaryota</taxon>
        <taxon>Viridiplantae</taxon>
        <taxon>Streptophyta</taxon>
        <taxon>Embryophyta</taxon>
        <taxon>Tracheophyta</taxon>
        <taxon>Spermatophyta</taxon>
        <taxon>Magnoliopsida</taxon>
        <taxon>Liliopsida</taxon>
        <taxon>Poales</taxon>
        <taxon>Poaceae</taxon>
        <taxon>BOP clade</taxon>
        <taxon>Pooideae</taxon>
        <taxon>Triticodae</taxon>
        <taxon>Triticeae</taxon>
        <taxon>Hordeinae</taxon>
        <taxon>Hordeum</taxon>
    </lineage>
</organism>
<reference evidence="2" key="3">
    <citation type="submission" date="2022-01" db="UniProtKB">
        <authorList>
            <consortium name="EnsemblPlants"/>
        </authorList>
    </citation>
    <scope>IDENTIFICATION</scope>
    <source>
        <strain evidence="2">subsp. vulgare</strain>
    </source>
</reference>
<protein>
    <submittedName>
        <fullName evidence="2">Uncharacterized protein</fullName>
    </submittedName>
</protein>
<evidence type="ECO:0000256" key="1">
    <source>
        <dbReference type="SAM" id="MobiDB-lite"/>
    </source>
</evidence>
<reference evidence="2" key="2">
    <citation type="submission" date="2020-10" db="EMBL/GenBank/DDBJ databases">
        <authorList>
            <person name="Scholz U."/>
            <person name="Mascher M."/>
            <person name="Fiebig A."/>
        </authorList>
    </citation>
    <scope>NUCLEOTIDE SEQUENCE [LARGE SCALE GENOMIC DNA]</scope>
    <source>
        <strain evidence="2">cv. Morex</strain>
    </source>
</reference>
<dbReference type="Proteomes" id="UP000011116">
    <property type="component" value="Chromosome 6H"/>
</dbReference>
<dbReference type="SUPFAM" id="SSF52047">
    <property type="entry name" value="RNI-like"/>
    <property type="match status" value="1"/>
</dbReference>
<reference evidence="3" key="1">
    <citation type="journal article" date="2012" name="Nature">
        <title>A physical, genetic and functional sequence assembly of the barley genome.</title>
        <authorList>
            <consortium name="The International Barley Genome Sequencing Consortium"/>
            <person name="Mayer K.F."/>
            <person name="Waugh R."/>
            <person name="Brown J.W."/>
            <person name="Schulman A."/>
            <person name="Langridge P."/>
            <person name="Platzer M."/>
            <person name="Fincher G.B."/>
            <person name="Muehlbauer G.J."/>
            <person name="Sato K."/>
            <person name="Close T.J."/>
            <person name="Wise R.P."/>
            <person name="Stein N."/>
        </authorList>
    </citation>
    <scope>NUCLEOTIDE SEQUENCE [LARGE SCALE GENOMIC DNA]</scope>
    <source>
        <strain evidence="3">cv. Morex</strain>
    </source>
</reference>
<evidence type="ECO:0000313" key="2">
    <source>
        <dbReference type="EnsemblPlants" id="HORVU.MOREX.r3.6HG0555650.1"/>
    </source>
</evidence>
<proteinExistence type="predicted"/>
<dbReference type="Gramene" id="HORVU.MOREX.r2.6HG0461560.1">
    <property type="protein sequence ID" value="HORVU.MOREX.r2.6HG0461560.1"/>
    <property type="gene ID" value="HORVU.MOREX.r2.6HG0461560"/>
</dbReference>
<dbReference type="PANTHER" id="PTHR34709">
    <property type="entry name" value="OS10G0396666 PROTEIN"/>
    <property type="match status" value="1"/>
</dbReference>
<dbReference type="AlphaFoldDB" id="A0A8I6Y2I7"/>
<name>A0A8I6Y2I7_HORVV</name>
<dbReference type="InterPro" id="IPR032675">
    <property type="entry name" value="LRR_dom_sf"/>
</dbReference>